<name>A0ABD3GQL5_9MARC</name>
<dbReference type="EMBL" id="JBJQOH010000007">
    <property type="protein sequence ID" value="KAL3680034.1"/>
    <property type="molecule type" value="Genomic_DNA"/>
</dbReference>
<evidence type="ECO:0000313" key="2">
    <source>
        <dbReference type="EMBL" id="KAL3680034.1"/>
    </source>
</evidence>
<evidence type="ECO:0000313" key="3">
    <source>
        <dbReference type="Proteomes" id="UP001633002"/>
    </source>
</evidence>
<feature type="compositionally biased region" description="Polar residues" evidence="1">
    <location>
        <begin position="13"/>
        <end position="35"/>
    </location>
</feature>
<sequence length="355" mass="39379">MTSKYTSKEQRSRSIPTTATWTNVQAGQRGSQQRPWVSPPQEPQDRGKSEGPRSNNHEGIKDSERGSEKSDAVDRTSHTLPGAQTDPPTRFQAASGSPHTSMSCKSIKWGHLGEEEIQNLENDVNLSEKDETQNNIEMEELKWRRDVTEEVIDAFMRLPTRTGELKDEEVEVCHIFDFDALVRIQTEKRRWEDCGVIFCTIDMSPSWDTFVQWIYQEFENKAAVQIQHVRILVRSFGIQFDTLPDACFNFQERGHYACTCHKAAAAKPAKGKSQAQEAEEDDFIPGVGAFQAILVGGAGTPHGAKGETAGTRKAVGGDSSEPRYSMLGGLPKNGARSPRSAAARGEHNQTTAAKK</sequence>
<feature type="compositionally biased region" description="Basic and acidic residues" evidence="1">
    <location>
        <begin position="1"/>
        <end position="12"/>
    </location>
</feature>
<feature type="region of interest" description="Disordered" evidence="1">
    <location>
        <begin position="1"/>
        <end position="104"/>
    </location>
</feature>
<feature type="compositionally biased region" description="Basic and acidic residues" evidence="1">
    <location>
        <begin position="43"/>
        <end position="77"/>
    </location>
</feature>
<keyword evidence="3" id="KW-1185">Reference proteome</keyword>
<dbReference type="AlphaFoldDB" id="A0ABD3GQL5"/>
<feature type="compositionally biased region" description="Polar residues" evidence="1">
    <location>
        <begin position="92"/>
        <end position="104"/>
    </location>
</feature>
<comment type="caution">
    <text evidence="2">The sequence shown here is derived from an EMBL/GenBank/DDBJ whole genome shotgun (WGS) entry which is preliminary data.</text>
</comment>
<evidence type="ECO:0000256" key="1">
    <source>
        <dbReference type="SAM" id="MobiDB-lite"/>
    </source>
</evidence>
<reference evidence="2 3" key="1">
    <citation type="submission" date="2024-09" db="EMBL/GenBank/DDBJ databases">
        <title>Chromosome-scale assembly of Riccia sorocarpa.</title>
        <authorList>
            <person name="Paukszto L."/>
        </authorList>
    </citation>
    <scope>NUCLEOTIDE SEQUENCE [LARGE SCALE GENOMIC DNA]</scope>
    <source>
        <strain evidence="2">LP-2024</strain>
        <tissue evidence="2">Aerial parts of the thallus</tissue>
    </source>
</reference>
<dbReference type="Proteomes" id="UP001633002">
    <property type="component" value="Unassembled WGS sequence"/>
</dbReference>
<feature type="region of interest" description="Disordered" evidence="1">
    <location>
        <begin position="301"/>
        <end position="355"/>
    </location>
</feature>
<protein>
    <submittedName>
        <fullName evidence="2">Uncharacterized protein</fullName>
    </submittedName>
</protein>
<gene>
    <name evidence="2" type="ORF">R1sor_022990</name>
</gene>
<organism evidence="2 3">
    <name type="scientific">Riccia sorocarpa</name>
    <dbReference type="NCBI Taxonomy" id="122646"/>
    <lineage>
        <taxon>Eukaryota</taxon>
        <taxon>Viridiplantae</taxon>
        <taxon>Streptophyta</taxon>
        <taxon>Embryophyta</taxon>
        <taxon>Marchantiophyta</taxon>
        <taxon>Marchantiopsida</taxon>
        <taxon>Marchantiidae</taxon>
        <taxon>Marchantiales</taxon>
        <taxon>Ricciaceae</taxon>
        <taxon>Riccia</taxon>
    </lineage>
</organism>
<accession>A0ABD3GQL5</accession>
<proteinExistence type="predicted"/>